<dbReference type="InterPro" id="IPR010998">
    <property type="entry name" value="Integrase_recombinase_N"/>
</dbReference>
<organism evidence="4 5">
    <name type="scientific">Aquiluna borgnonia</name>
    <dbReference type="NCBI Taxonomy" id="2499157"/>
    <lineage>
        <taxon>Bacteria</taxon>
        <taxon>Bacillati</taxon>
        <taxon>Actinomycetota</taxon>
        <taxon>Actinomycetes</taxon>
        <taxon>Micrococcales</taxon>
        <taxon>Microbacteriaceae</taxon>
        <taxon>Luna cluster</taxon>
        <taxon>Luna-1 subcluster</taxon>
        <taxon>Aquiluna</taxon>
    </lineage>
</organism>
<dbReference type="AlphaFoldDB" id="A0A7D4QAL1"/>
<reference evidence="4 5" key="1">
    <citation type="submission" date="2020-05" db="EMBL/GenBank/DDBJ databases">
        <title>Aquirufa sp. strain 15G-AUS-rot a new Aquirufa species.</title>
        <authorList>
            <person name="Pitt A."/>
            <person name="Hahn M.W."/>
        </authorList>
    </citation>
    <scope>NUCLEOTIDE SEQUENCE [LARGE SCALE GENOMIC DNA]</scope>
    <source>
        <strain evidence="4 5">15G-AUS-rot</strain>
    </source>
</reference>
<evidence type="ECO:0000256" key="1">
    <source>
        <dbReference type="ARBA" id="ARBA00023125"/>
    </source>
</evidence>
<evidence type="ECO:0000259" key="3">
    <source>
        <dbReference type="PROSITE" id="PS51898"/>
    </source>
</evidence>
<evidence type="ECO:0000313" key="4">
    <source>
        <dbReference type="EMBL" id="QKJ24650.1"/>
    </source>
</evidence>
<keyword evidence="1" id="KW-0238">DNA-binding</keyword>
<dbReference type="Gene3D" id="1.10.443.10">
    <property type="entry name" value="Intergrase catalytic core"/>
    <property type="match status" value="1"/>
</dbReference>
<dbReference type="PROSITE" id="PS51898">
    <property type="entry name" value="TYR_RECOMBINASE"/>
    <property type="match status" value="1"/>
</dbReference>
<evidence type="ECO:0000313" key="5">
    <source>
        <dbReference type="Proteomes" id="UP000501003"/>
    </source>
</evidence>
<keyword evidence="2" id="KW-0233">DNA recombination</keyword>
<keyword evidence="5" id="KW-1185">Reference proteome</keyword>
<dbReference type="CDD" id="cd00397">
    <property type="entry name" value="DNA_BRE_C"/>
    <property type="match status" value="1"/>
</dbReference>
<dbReference type="Pfam" id="PF00589">
    <property type="entry name" value="Phage_integrase"/>
    <property type="match status" value="1"/>
</dbReference>
<dbReference type="InterPro" id="IPR002104">
    <property type="entry name" value="Integrase_catalytic"/>
</dbReference>
<dbReference type="InterPro" id="IPR013762">
    <property type="entry name" value="Integrase-like_cat_sf"/>
</dbReference>
<sequence length="466" mass="52939">MGDYENEPLIAEVDFAPEAEVFSIWVSHKSRKGTKGGQPVTIPYWEGCWDIPEVARAEDDTRIRPQITASSSESAADAEAKCREKILAFWMERSDGVRERNPERLTQEQRRAAYTVQSFLEEYVASKTNPNTLPQNRWAENTAKRNQTMLEKWIYPYLGSILLTALTHQQTRVHFTETLPNVLDDNDQRLLGDKRIRGIYSVFRSGLNRAGAKGLLEEGEFLDVGIKMSFEPAGIPEDIDHIMWEINALLMRPEVIADPLALRWALAYGQGLRRGERCGLKHSDIDLAGGKMKIQRQMNYVSGQPDFLDERLKANEARTIEITPITRPFLIAAKARREEALKPENASSWRARPDFADLVLLREDGSAEKLNNDSALFHEFMEKYGIQYRNLSPGSLRHACATYWANYGGPDGRGVSREMLRRFMGHSAHSKLDAYYARASQDAMSREFGEPIERPAQIKSSVTPDN</sequence>
<dbReference type="RefSeq" id="WP_173492949.1">
    <property type="nucleotide sequence ID" value="NZ_CP054056.1"/>
</dbReference>
<dbReference type="Proteomes" id="UP000501003">
    <property type="component" value="Chromosome"/>
</dbReference>
<dbReference type="EMBL" id="CP054056">
    <property type="protein sequence ID" value="QKJ24650.1"/>
    <property type="molecule type" value="Genomic_DNA"/>
</dbReference>
<dbReference type="Gene3D" id="1.10.150.130">
    <property type="match status" value="1"/>
</dbReference>
<dbReference type="GO" id="GO:0015074">
    <property type="term" value="P:DNA integration"/>
    <property type="evidence" value="ECO:0007669"/>
    <property type="project" value="InterPro"/>
</dbReference>
<dbReference type="KEGG" id="aqg:HRU87_00085"/>
<protein>
    <submittedName>
        <fullName evidence="4">Site-specific integrase</fullName>
    </submittedName>
</protein>
<dbReference type="GO" id="GO:0003677">
    <property type="term" value="F:DNA binding"/>
    <property type="evidence" value="ECO:0007669"/>
    <property type="project" value="UniProtKB-KW"/>
</dbReference>
<name>A0A7D4QAL1_9MICO</name>
<dbReference type="GO" id="GO:0006310">
    <property type="term" value="P:DNA recombination"/>
    <property type="evidence" value="ECO:0007669"/>
    <property type="project" value="UniProtKB-KW"/>
</dbReference>
<dbReference type="InterPro" id="IPR011010">
    <property type="entry name" value="DNA_brk_join_enz"/>
</dbReference>
<feature type="domain" description="Tyr recombinase" evidence="3">
    <location>
        <begin position="234"/>
        <end position="449"/>
    </location>
</feature>
<gene>
    <name evidence="4" type="ORF">HRU87_00085</name>
</gene>
<accession>A0A7D4QAL1</accession>
<proteinExistence type="predicted"/>
<evidence type="ECO:0000256" key="2">
    <source>
        <dbReference type="ARBA" id="ARBA00023172"/>
    </source>
</evidence>
<dbReference type="SUPFAM" id="SSF56349">
    <property type="entry name" value="DNA breaking-rejoining enzymes"/>
    <property type="match status" value="1"/>
</dbReference>